<keyword evidence="2" id="KW-0812">Transmembrane</keyword>
<feature type="region of interest" description="Disordered" evidence="1">
    <location>
        <begin position="291"/>
        <end position="311"/>
    </location>
</feature>
<dbReference type="GO" id="GO:0015098">
    <property type="term" value="F:molybdate ion transmembrane transporter activity"/>
    <property type="evidence" value="ECO:0007669"/>
    <property type="project" value="InterPro"/>
</dbReference>
<sequence length="350" mass="37272">MPPTQPPPPTLKSYLTDIYHTIPLIHDLPLALTRIKSFPTRLTLSEVSGSFGDFGTFIPLTIALSRANAISLPSAIFFAGLSNILAGLAWDLPMPVQPMKSIAAAAVVENLSRSSVTASGILVGSMLILLSVTNLIEVINMIVPTTVVSGLQLGLGVKLSSLGITMITTLSFASQIDCGLLGILASILGLVLLKNEASTEETKIKLLPPAAVTLFLIAIIFASIELKINGDDPLYDLPLKMFGPSVVYLAVDDITLTDWREGFFNLALPQLPLTTLNSVVSVAALASTLYPERRKPPQKQSQPHHKISTDDDVLSRREVAMSVGLLNSIFCLFGGMPNCHGAGGLAGQHR</sequence>
<dbReference type="AlphaFoldDB" id="A0A9W7EJE2"/>
<evidence type="ECO:0000313" key="3">
    <source>
        <dbReference type="EMBL" id="GMH80837.1"/>
    </source>
</evidence>
<dbReference type="PANTHER" id="PTHR31970">
    <property type="match status" value="1"/>
</dbReference>
<dbReference type="InterPro" id="IPR031563">
    <property type="entry name" value="MOT1/MOT2"/>
</dbReference>
<accession>A0A9W7EJE2</accession>
<feature type="transmembrane region" description="Helical" evidence="2">
    <location>
        <begin position="271"/>
        <end position="290"/>
    </location>
</feature>
<dbReference type="EMBL" id="BLQM01000290">
    <property type="protein sequence ID" value="GMH80837.1"/>
    <property type="molecule type" value="Genomic_DNA"/>
</dbReference>
<feature type="transmembrane region" description="Helical" evidence="2">
    <location>
        <begin position="163"/>
        <end position="193"/>
    </location>
</feature>
<evidence type="ECO:0000256" key="1">
    <source>
        <dbReference type="SAM" id="MobiDB-lite"/>
    </source>
</evidence>
<evidence type="ECO:0008006" key="5">
    <source>
        <dbReference type="Google" id="ProtNLM"/>
    </source>
</evidence>
<feature type="transmembrane region" description="Helical" evidence="2">
    <location>
        <begin position="70"/>
        <end position="90"/>
    </location>
</feature>
<reference evidence="4" key="1">
    <citation type="journal article" date="2023" name="Commun. Biol.">
        <title>Genome analysis of Parmales, the sister group of diatoms, reveals the evolutionary specialization of diatoms from phago-mixotrophs to photoautotrophs.</title>
        <authorList>
            <person name="Ban H."/>
            <person name="Sato S."/>
            <person name="Yoshikawa S."/>
            <person name="Yamada K."/>
            <person name="Nakamura Y."/>
            <person name="Ichinomiya M."/>
            <person name="Sato N."/>
            <person name="Blanc-Mathieu R."/>
            <person name="Endo H."/>
            <person name="Kuwata A."/>
            <person name="Ogata H."/>
        </authorList>
    </citation>
    <scope>NUCLEOTIDE SEQUENCE [LARGE SCALE GENOMIC DNA]</scope>
</reference>
<feature type="transmembrane region" description="Helical" evidence="2">
    <location>
        <begin position="205"/>
        <end position="224"/>
    </location>
</feature>
<dbReference type="Pfam" id="PF16983">
    <property type="entry name" value="MFS_MOT1"/>
    <property type="match status" value="2"/>
</dbReference>
<evidence type="ECO:0000313" key="4">
    <source>
        <dbReference type="Proteomes" id="UP001162640"/>
    </source>
</evidence>
<gene>
    <name evidence="3" type="ORF">TL16_g08716</name>
</gene>
<feature type="transmembrane region" description="Helical" evidence="2">
    <location>
        <begin position="121"/>
        <end position="143"/>
    </location>
</feature>
<comment type="caution">
    <text evidence="3">The sequence shown here is derived from an EMBL/GenBank/DDBJ whole genome shotgun (WGS) entry which is preliminary data.</text>
</comment>
<dbReference type="Proteomes" id="UP001162640">
    <property type="component" value="Unassembled WGS sequence"/>
</dbReference>
<proteinExistence type="predicted"/>
<protein>
    <recommendedName>
        <fullName evidence="5">Sulfate transporter</fullName>
    </recommendedName>
</protein>
<evidence type="ECO:0000256" key="2">
    <source>
        <dbReference type="SAM" id="Phobius"/>
    </source>
</evidence>
<organism evidence="3 4">
    <name type="scientific">Triparma laevis f. inornata</name>
    <dbReference type="NCBI Taxonomy" id="1714386"/>
    <lineage>
        <taxon>Eukaryota</taxon>
        <taxon>Sar</taxon>
        <taxon>Stramenopiles</taxon>
        <taxon>Ochrophyta</taxon>
        <taxon>Bolidophyceae</taxon>
        <taxon>Parmales</taxon>
        <taxon>Triparmaceae</taxon>
        <taxon>Triparma</taxon>
    </lineage>
</organism>
<keyword evidence="2" id="KW-1133">Transmembrane helix</keyword>
<name>A0A9W7EJE2_9STRA</name>
<keyword evidence="2" id="KW-0472">Membrane</keyword>
<dbReference type="PANTHER" id="PTHR31970:SF9">
    <property type="entry name" value="MOLYBDATE TRANSPORTER 2"/>
    <property type="match status" value="1"/>
</dbReference>